<name>A0A553JEI3_SHEHA</name>
<dbReference type="Pfam" id="PF05960">
    <property type="entry name" value="DUF885"/>
    <property type="match status" value="1"/>
</dbReference>
<keyword evidence="3" id="KW-1185">Reference proteome</keyword>
<dbReference type="PANTHER" id="PTHR33361:SF16">
    <property type="entry name" value="DUF885 DOMAIN-CONTAINING PROTEIN"/>
    <property type="match status" value="1"/>
</dbReference>
<sequence>MNKTVVAISIGLVFSLTACYDKEKNTNTPQVTVTDSGQNSVDNSSKNLGDQKENQAYLALVDQFFNDNLKLEPVYATFVGVNDYNDQFGGDLTEEYLKARHELNTSYLAQVEAIDRSKLSSELQLSYDMFAYNRNVALVDETFPARFMPMNQFYSTVISMVQLGTGESAQPFNTIKDYQNWVSRLSGFIAWTKLAQLRMDEGIRSKVVLPRVLVERIIPQLEAQIVENPSDSLFYAPINNLPEDFTQAQKDELTAQYTQLIKDELLPALTSLKDYFAITYLPVARGTDGWWGLPNGKVWYQHLANSHTTTTMSVDEIHQIGLSEVTRILSEMDKVRQQVKFEGDLTAFFASLSSEPQYFFTDRQGLIDGYMVIKDKINLELPKYFNVTPKADYVVKPVESFREQSAAGASYESPAVDGSRPGVFYINTYNLKAQPKWGMTTLSLHEAAPGHHFQIAIKQELVGVPEFQRFGGYTAFEEGWALYAENLGIEMGLFDDPYQYFGKLSDEMLRAMRLVVDTGLHSKGWTREQAIQYMKDNSPMAESDIVAEVERYMAIPGQALSYKVGQLKILSLRAEAENALGDKFDLKGFHDQILVSGSLPMAVMESKIHQWIETQK</sequence>
<accession>A0A553JEI3</accession>
<comment type="caution">
    <text evidence="2">The sequence shown here is derived from an EMBL/GenBank/DDBJ whole genome shotgun (WGS) entry which is preliminary data.</text>
</comment>
<evidence type="ECO:0000256" key="1">
    <source>
        <dbReference type="SAM" id="MobiDB-lite"/>
    </source>
</evidence>
<dbReference type="PROSITE" id="PS51257">
    <property type="entry name" value="PROKAR_LIPOPROTEIN"/>
    <property type="match status" value="1"/>
</dbReference>
<dbReference type="Proteomes" id="UP000318126">
    <property type="component" value="Unassembled WGS sequence"/>
</dbReference>
<evidence type="ECO:0000313" key="3">
    <source>
        <dbReference type="Proteomes" id="UP000318126"/>
    </source>
</evidence>
<dbReference type="EMBL" id="VKGK01000054">
    <property type="protein sequence ID" value="TRY10868.1"/>
    <property type="molecule type" value="Genomic_DNA"/>
</dbReference>
<proteinExistence type="predicted"/>
<dbReference type="PANTHER" id="PTHR33361">
    <property type="entry name" value="GLR0591 PROTEIN"/>
    <property type="match status" value="1"/>
</dbReference>
<feature type="region of interest" description="Disordered" evidence="1">
    <location>
        <begin position="27"/>
        <end position="48"/>
    </location>
</feature>
<gene>
    <name evidence="2" type="ORF">FN961_24760</name>
</gene>
<evidence type="ECO:0000313" key="2">
    <source>
        <dbReference type="EMBL" id="TRY10868.1"/>
    </source>
</evidence>
<dbReference type="RefSeq" id="WP_144042818.1">
    <property type="nucleotide sequence ID" value="NZ_BMPL01000059.1"/>
</dbReference>
<dbReference type="AlphaFoldDB" id="A0A553JEI3"/>
<dbReference type="OrthoDB" id="9769898at2"/>
<reference evidence="3" key="1">
    <citation type="submission" date="2019-07" db="EMBL/GenBank/DDBJ databases">
        <title>Shewanella sp. YLB-08 draft genomic sequence.</title>
        <authorList>
            <person name="Yu L."/>
        </authorList>
    </citation>
    <scope>NUCLEOTIDE SEQUENCE [LARGE SCALE GENOMIC DNA]</scope>
    <source>
        <strain evidence="3">JCM 20706</strain>
    </source>
</reference>
<organism evidence="2 3">
    <name type="scientific">Shewanella hanedai</name>
    <name type="common">Alteromonas hanedai</name>
    <dbReference type="NCBI Taxonomy" id="25"/>
    <lineage>
        <taxon>Bacteria</taxon>
        <taxon>Pseudomonadati</taxon>
        <taxon>Pseudomonadota</taxon>
        <taxon>Gammaproteobacteria</taxon>
        <taxon>Alteromonadales</taxon>
        <taxon>Shewanellaceae</taxon>
        <taxon>Shewanella</taxon>
    </lineage>
</organism>
<protein>
    <submittedName>
        <fullName evidence="2">DUF885 domain-containing protein</fullName>
    </submittedName>
</protein>
<dbReference type="InterPro" id="IPR010281">
    <property type="entry name" value="DUF885"/>
</dbReference>